<accession>A0A1M5W0A9</accession>
<evidence type="ECO:0000313" key="3">
    <source>
        <dbReference type="Proteomes" id="UP000184211"/>
    </source>
</evidence>
<protein>
    <submittedName>
        <fullName evidence="2">Uncharacterized protein</fullName>
    </submittedName>
</protein>
<gene>
    <name evidence="2" type="ORF">SAMN04488044_3339</name>
</gene>
<dbReference type="Proteomes" id="UP000184211">
    <property type="component" value="Unassembled WGS sequence"/>
</dbReference>
<dbReference type="AlphaFoldDB" id="A0A1M5W0A9"/>
<feature type="signal peptide" evidence="1">
    <location>
        <begin position="1"/>
        <end position="19"/>
    </location>
</feature>
<evidence type="ECO:0000256" key="1">
    <source>
        <dbReference type="SAM" id="SignalP"/>
    </source>
</evidence>
<dbReference type="EMBL" id="FQWM01000009">
    <property type="protein sequence ID" value="SHH80907.1"/>
    <property type="molecule type" value="Genomic_DNA"/>
</dbReference>
<organism evidence="2 3">
    <name type="scientific">Cognatishimia maritima</name>
    <dbReference type="NCBI Taxonomy" id="870908"/>
    <lineage>
        <taxon>Bacteria</taxon>
        <taxon>Pseudomonadati</taxon>
        <taxon>Pseudomonadota</taxon>
        <taxon>Alphaproteobacteria</taxon>
        <taxon>Rhodobacterales</taxon>
        <taxon>Paracoccaceae</taxon>
        <taxon>Cognatishimia</taxon>
    </lineage>
</organism>
<evidence type="ECO:0000313" key="2">
    <source>
        <dbReference type="EMBL" id="SHH80907.1"/>
    </source>
</evidence>
<reference evidence="3" key="1">
    <citation type="submission" date="2016-11" db="EMBL/GenBank/DDBJ databases">
        <authorList>
            <person name="Varghese N."/>
            <person name="Submissions S."/>
        </authorList>
    </citation>
    <scope>NUCLEOTIDE SEQUENCE [LARGE SCALE GENOMIC DNA]</scope>
    <source>
        <strain evidence="3">DSM 28223</strain>
    </source>
</reference>
<keyword evidence="3" id="KW-1185">Reference proteome</keyword>
<dbReference type="SUPFAM" id="SSF54909">
    <property type="entry name" value="Dimeric alpha+beta barrel"/>
    <property type="match status" value="1"/>
</dbReference>
<dbReference type="Gene3D" id="3.30.70.100">
    <property type="match status" value="1"/>
</dbReference>
<proteinExistence type="predicted"/>
<feature type="chain" id="PRO_5012115795" evidence="1">
    <location>
        <begin position="20"/>
        <end position="241"/>
    </location>
</feature>
<keyword evidence="1" id="KW-0732">Signal</keyword>
<name>A0A1M5W0A9_9RHOB</name>
<sequence>MLKKIVHILAAAAMTTVTAGTFASAQDEKVYLIDFVVMNDGFDLKERNAYEAEIAPIAGDYGMAVIHSYNLTAHLSGTMSDAVRLNVWELPSPSAMQAVINDPRYAAGVPRRDEIHDMESLTLYMASSDETGQQVADKPVLIDLVVLNEGQEAAARDAYEMKVASIAAKYGFEQVASFPVIQKIAGVGPEQPMRLNLWSLQDPAGMQKLGADPEYVALENERNAIHDFSQLTLFFGQARSE</sequence>
<dbReference type="RefSeq" id="WP_165610542.1">
    <property type="nucleotide sequence ID" value="NZ_FQWM01000009.1"/>
</dbReference>
<dbReference type="InterPro" id="IPR011008">
    <property type="entry name" value="Dimeric_a/b-barrel"/>
</dbReference>